<dbReference type="AlphaFoldDB" id="A0A4R7S1L4"/>
<feature type="compositionally biased region" description="Basic and acidic residues" evidence="1">
    <location>
        <begin position="36"/>
        <end position="61"/>
    </location>
</feature>
<evidence type="ECO:0000256" key="1">
    <source>
        <dbReference type="SAM" id="MobiDB-lite"/>
    </source>
</evidence>
<name>A0A4R7S1L4_9BACT</name>
<organism evidence="2 3">
    <name type="scientific">Prosthecobacter fusiformis</name>
    <dbReference type="NCBI Taxonomy" id="48464"/>
    <lineage>
        <taxon>Bacteria</taxon>
        <taxon>Pseudomonadati</taxon>
        <taxon>Verrucomicrobiota</taxon>
        <taxon>Verrucomicrobiia</taxon>
        <taxon>Verrucomicrobiales</taxon>
        <taxon>Verrucomicrobiaceae</taxon>
        <taxon>Prosthecobacter</taxon>
    </lineage>
</organism>
<evidence type="ECO:0000313" key="3">
    <source>
        <dbReference type="Proteomes" id="UP000295662"/>
    </source>
</evidence>
<evidence type="ECO:0000313" key="2">
    <source>
        <dbReference type="EMBL" id="TDU71095.1"/>
    </source>
</evidence>
<dbReference type="Proteomes" id="UP000295662">
    <property type="component" value="Unassembled WGS sequence"/>
</dbReference>
<dbReference type="RefSeq" id="WP_133795282.1">
    <property type="nucleotide sequence ID" value="NZ_SOCA01000003.1"/>
</dbReference>
<protein>
    <submittedName>
        <fullName evidence="2">Uncharacterized protein</fullName>
    </submittedName>
</protein>
<feature type="region of interest" description="Disordered" evidence="1">
    <location>
        <begin position="35"/>
        <end position="61"/>
    </location>
</feature>
<comment type="caution">
    <text evidence="2">The sequence shown here is derived from an EMBL/GenBank/DDBJ whole genome shotgun (WGS) entry which is preliminary data.</text>
</comment>
<dbReference type="EMBL" id="SOCA01000003">
    <property type="protein sequence ID" value="TDU71095.1"/>
    <property type="molecule type" value="Genomic_DNA"/>
</dbReference>
<reference evidence="2 3" key="1">
    <citation type="submission" date="2019-03" db="EMBL/GenBank/DDBJ databases">
        <title>Genomic Encyclopedia of Archaeal and Bacterial Type Strains, Phase II (KMG-II): from individual species to whole genera.</title>
        <authorList>
            <person name="Goeker M."/>
        </authorList>
    </citation>
    <scope>NUCLEOTIDE SEQUENCE [LARGE SCALE GENOMIC DNA]</scope>
    <source>
        <strain evidence="2 3">ATCC 25309</strain>
    </source>
</reference>
<dbReference type="OrthoDB" id="198591at2"/>
<gene>
    <name evidence="2" type="ORF">EI77_02213</name>
</gene>
<proteinExistence type="predicted"/>
<sequence>MRGFPPVQLFLLGLVFVGLAIPLVQLTNGYAASPVHAEDGGHEEHAHDGEQVVKGGTDHPEGDHKHVEVPTLVRLRFAHRPLTVSLLQEGAELADKLDLNASPVEFKTDLEVSHDGNELIISATWPEGTPDTALTLELEPDGFETRSETRWSTEAALNEVITFTW</sequence>
<accession>A0A4R7S1L4</accession>
<keyword evidence="3" id="KW-1185">Reference proteome</keyword>